<feature type="region of interest" description="Disordered" evidence="1">
    <location>
        <begin position="109"/>
        <end position="130"/>
    </location>
</feature>
<dbReference type="EMBL" id="JBFAKC010000001">
    <property type="protein sequence ID" value="MEV0706305.1"/>
    <property type="molecule type" value="Genomic_DNA"/>
</dbReference>
<gene>
    <name evidence="2" type="ORF">AB0I48_01945</name>
</gene>
<evidence type="ECO:0000313" key="2">
    <source>
        <dbReference type="EMBL" id="MEV0706305.1"/>
    </source>
</evidence>
<name>A0ABV3FLL2_9NOCA</name>
<feature type="compositionally biased region" description="Low complexity" evidence="1">
    <location>
        <begin position="117"/>
        <end position="130"/>
    </location>
</feature>
<keyword evidence="3" id="KW-1185">Reference proteome</keyword>
<protein>
    <submittedName>
        <fullName evidence="2">Cytidine deaminase</fullName>
    </submittedName>
</protein>
<accession>A0ABV3FLL2</accession>
<dbReference type="Gene3D" id="3.40.140.10">
    <property type="entry name" value="Cytidine Deaminase, domain 2"/>
    <property type="match status" value="1"/>
</dbReference>
<evidence type="ECO:0000313" key="3">
    <source>
        <dbReference type="Proteomes" id="UP001551695"/>
    </source>
</evidence>
<comment type="caution">
    <text evidence="2">The sequence shown here is derived from an EMBL/GenBank/DDBJ whole genome shotgun (WGS) entry which is preliminary data.</text>
</comment>
<evidence type="ECO:0000256" key="1">
    <source>
        <dbReference type="SAM" id="MobiDB-lite"/>
    </source>
</evidence>
<dbReference type="Proteomes" id="UP001551695">
    <property type="component" value="Unassembled WGS sequence"/>
</dbReference>
<sequence length="130" mass="12971">MIELDAEDNKLVVLARGALARTGGVSGAAIRDTDGRTYAAGEVTLDALRLTALQSAVAAAISSGAEGFEAAAVVGGRFSDAGVGAVREVSPAARIVFTDRDGAVFEIVDDSEESDDSTAATAAAAEVRGG</sequence>
<reference evidence="2 3" key="1">
    <citation type="submission" date="2024-06" db="EMBL/GenBank/DDBJ databases">
        <title>The Natural Products Discovery Center: Release of the First 8490 Sequenced Strains for Exploring Actinobacteria Biosynthetic Diversity.</title>
        <authorList>
            <person name="Kalkreuter E."/>
            <person name="Kautsar S.A."/>
            <person name="Yang D."/>
            <person name="Bader C.D."/>
            <person name="Teijaro C.N."/>
            <person name="Fluegel L."/>
            <person name="Davis C.M."/>
            <person name="Simpson J.R."/>
            <person name="Lauterbach L."/>
            <person name="Steele A.D."/>
            <person name="Gui C."/>
            <person name="Meng S."/>
            <person name="Li G."/>
            <person name="Viehrig K."/>
            <person name="Ye F."/>
            <person name="Su P."/>
            <person name="Kiefer A.F."/>
            <person name="Nichols A."/>
            <person name="Cepeda A.J."/>
            <person name="Yan W."/>
            <person name="Fan B."/>
            <person name="Jiang Y."/>
            <person name="Adhikari A."/>
            <person name="Zheng C.-J."/>
            <person name="Schuster L."/>
            <person name="Cowan T.M."/>
            <person name="Smanski M.J."/>
            <person name="Chevrette M.G."/>
            <person name="De Carvalho L.P.S."/>
            <person name="Shen B."/>
        </authorList>
    </citation>
    <scope>NUCLEOTIDE SEQUENCE [LARGE SCALE GENOMIC DNA]</scope>
    <source>
        <strain evidence="2 3">NPDC050403</strain>
    </source>
</reference>
<proteinExistence type="predicted"/>
<dbReference type="InterPro" id="IPR016193">
    <property type="entry name" value="Cytidine_deaminase-like"/>
</dbReference>
<dbReference type="RefSeq" id="WP_357779445.1">
    <property type="nucleotide sequence ID" value="NZ_JBFAKC010000001.1"/>
</dbReference>
<dbReference type="SUPFAM" id="SSF53927">
    <property type="entry name" value="Cytidine deaminase-like"/>
    <property type="match status" value="1"/>
</dbReference>
<organism evidence="2 3">
    <name type="scientific">Nocardia aurea</name>
    <dbReference type="NCBI Taxonomy" id="2144174"/>
    <lineage>
        <taxon>Bacteria</taxon>
        <taxon>Bacillati</taxon>
        <taxon>Actinomycetota</taxon>
        <taxon>Actinomycetes</taxon>
        <taxon>Mycobacteriales</taxon>
        <taxon>Nocardiaceae</taxon>
        <taxon>Nocardia</taxon>
    </lineage>
</organism>